<evidence type="ECO:0000313" key="2">
    <source>
        <dbReference type="EMBL" id="QUE51794.1"/>
    </source>
</evidence>
<dbReference type="KEGG" id="lamb:KBB96_02630"/>
<sequence length="311" mass="35665">MNLPTMMVAAGVMLAGTFARAEETPESAFEKDRKAILAMAGDFQVSFHFHESVPLHTGYTLKDRPYDEEAFETVKVAEDSGKRIILQHLLQVEGEVVKHWAQIWTYEDRELLEFKGHRTWAARTLGAEEVKGAWTQRVTEVTDEPRYEGLGRWIHRDGSSEWSSPANRPLPRREYTKRDDYDLLLVTNRHTVTADAWYHEQDNVKQVDRDGASYPLCREVGFNTYKRVKDHDFAAANDYWNRTNAFWKQVRETWDASFAGSDKVSLRDKVDDQSFSKVLGGLVGRVKKGEAVKPEEIQTALKPYLILPAKG</sequence>
<dbReference type="InterPro" id="IPR046715">
    <property type="entry name" value="DUF6607"/>
</dbReference>
<dbReference type="Proteomes" id="UP000676169">
    <property type="component" value="Chromosome"/>
</dbReference>
<organism evidence="2 3">
    <name type="scientific">Luteolibacter ambystomatis</name>
    <dbReference type="NCBI Taxonomy" id="2824561"/>
    <lineage>
        <taxon>Bacteria</taxon>
        <taxon>Pseudomonadati</taxon>
        <taxon>Verrucomicrobiota</taxon>
        <taxon>Verrucomicrobiia</taxon>
        <taxon>Verrucomicrobiales</taxon>
        <taxon>Verrucomicrobiaceae</taxon>
        <taxon>Luteolibacter</taxon>
    </lineage>
</organism>
<feature type="chain" id="PRO_5036779827" evidence="1">
    <location>
        <begin position="22"/>
        <end position="311"/>
    </location>
</feature>
<protein>
    <submittedName>
        <fullName evidence="2">Uncharacterized protein</fullName>
    </submittedName>
</protein>
<evidence type="ECO:0000313" key="3">
    <source>
        <dbReference type="Proteomes" id="UP000676169"/>
    </source>
</evidence>
<keyword evidence="3" id="KW-1185">Reference proteome</keyword>
<proteinExistence type="predicted"/>
<dbReference type="EMBL" id="CP073100">
    <property type="protein sequence ID" value="QUE51794.1"/>
    <property type="molecule type" value="Genomic_DNA"/>
</dbReference>
<dbReference type="RefSeq" id="WP_211631973.1">
    <property type="nucleotide sequence ID" value="NZ_CP073100.1"/>
</dbReference>
<gene>
    <name evidence="2" type="ORF">KBB96_02630</name>
</gene>
<dbReference type="AlphaFoldDB" id="A0A975J0K7"/>
<name>A0A975J0K7_9BACT</name>
<keyword evidence="1" id="KW-0732">Signal</keyword>
<feature type="signal peptide" evidence="1">
    <location>
        <begin position="1"/>
        <end position="21"/>
    </location>
</feature>
<accession>A0A975J0K7</accession>
<reference evidence="2" key="1">
    <citation type="submission" date="2021-04" db="EMBL/GenBank/DDBJ databases">
        <title>Luteolibacter sp. 32A isolated from the skin of an Anderson's salamander (Ambystoma andersonii).</title>
        <authorList>
            <person name="Spergser J."/>
            <person name="Busse H.-J."/>
        </authorList>
    </citation>
    <scope>NUCLEOTIDE SEQUENCE</scope>
    <source>
        <strain evidence="2">32A</strain>
    </source>
</reference>
<evidence type="ECO:0000256" key="1">
    <source>
        <dbReference type="SAM" id="SignalP"/>
    </source>
</evidence>
<dbReference type="Pfam" id="PF20311">
    <property type="entry name" value="DUF6607"/>
    <property type="match status" value="1"/>
</dbReference>